<feature type="transmembrane region" description="Helical" evidence="1">
    <location>
        <begin position="158"/>
        <end position="177"/>
    </location>
</feature>
<keyword evidence="1" id="KW-1133">Transmembrane helix</keyword>
<reference evidence="2" key="2">
    <citation type="submission" date="2023-06" db="EMBL/GenBank/DDBJ databases">
        <authorList>
            <consortium name="Lawrence Berkeley National Laboratory"/>
            <person name="Haridas S."/>
            <person name="Hensen N."/>
            <person name="Bonometti L."/>
            <person name="Westerberg I."/>
            <person name="Brannstrom I.O."/>
            <person name="Guillou S."/>
            <person name="Cros-Aarteil S."/>
            <person name="Calhoun S."/>
            <person name="Kuo A."/>
            <person name="Mondo S."/>
            <person name="Pangilinan J."/>
            <person name="Riley R."/>
            <person name="Labutti K."/>
            <person name="Andreopoulos B."/>
            <person name="Lipzen A."/>
            <person name="Chen C."/>
            <person name="Yanf M."/>
            <person name="Daum C."/>
            <person name="Ng V."/>
            <person name="Clum A."/>
            <person name="Steindorff A."/>
            <person name="Ohm R."/>
            <person name="Martin F."/>
            <person name="Silar P."/>
            <person name="Natvig D."/>
            <person name="Lalanne C."/>
            <person name="Gautier V."/>
            <person name="Ament-Velasquez S.L."/>
            <person name="Kruys A."/>
            <person name="Hutchinson M.I."/>
            <person name="Powell A.J."/>
            <person name="Barry K."/>
            <person name="Miller A.N."/>
            <person name="Grigoriev I.V."/>
            <person name="Debuchy R."/>
            <person name="Gladieux P."/>
            <person name="Thoren M.H."/>
            <person name="Johannesson H."/>
        </authorList>
    </citation>
    <scope>NUCLEOTIDE SEQUENCE</scope>
    <source>
        <strain evidence="2">CBS 118394</strain>
    </source>
</reference>
<keyword evidence="1" id="KW-0812">Transmembrane</keyword>
<evidence type="ECO:0000256" key="1">
    <source>
        <dbReference type="SAM" id="Phobius"/>
    </source>
</evidence>
<feature type="transmembrane region" description="Helical" evidence="1">
    <location>
        <begin position="18"/>
        <end position="37"/>
    </location>
</feature>
<keyword evidence="1" id="KW-0472">Membrane</keyword>
<feature type="transmembrane region" description="Helical" evidence="1">
    <location>
        <begin position="126"/>
        <end position="146"/>
    </location>
</feature>
<accession>A0AAE0HSU8</accession>
<reference evidence="2" key="1">
    <citation type="journal article" date="2023" name="Mol. Phylogenet. Evol.">
        <title>Genome-scale phylogeny and comparative genomics of the fungal order Sordariales.</title>
        <authorList>
            <person name="Hensen N."/>
            <person name="Bonometti L."/>
            <person name="Westerberg I."/>
            <person name="Brannstrom I.O."/>
            <person name="Guillou S."/>
            <person name="Cros-Aarteil S."/>
            <person name="Calhoun S."/>
            <person name="Haridas S."/>
            <person name="Kuo A."/>
            <person name="Mondo S."/>
            <person name="Pangilinan J."/>
            <person name="Riley R."/>
            <person name="LaButti K."/>
            <person name="Andreopoulos B."/>
            <person name="Lipzen A."/>
            <person name="Chen C."/>
            <person name="Yan M."/>
            <person name="Daum C."/>
            <person name="Ng V."/>
            <person name="Clum A."/>
            <person name="Steindorff A."/>
            <person name="Ohm R.A."/>
            <person name="Martin F."/>
            <person name="Silar P."/>
            <person name="Natvig D.O."/>
            <person name="Lalanne C."/>
            <person name="Gautier V."/>
            <person name="Ament-Velasquez S.L."/>
            <person name="Kruys A."/>
            <person name="Hutchinson M.I."/>
            <person name="Powell A.J."/>
            <person name="Barry K."/>
            <person name="Miller A.N."/>
            <person name="Grigoriev I.V."/>
            <person name="Debuchy R."/>
            <person name="Gladieux P."/>
            <person name="Hiltunen Thoren M."/>
            <person name="Johannesson H."/>
        </authorList>
    </citation>
    <scope>NUCLEOTIDE SEQUENCE</scope>
    <source>
        <strain evidence="2">CBS 118394</strain>
    </source>
</reference>
<name>A0AAE0HSU8_9PEZI</name>
<comment type="caution">
    <text evidence="2">The sequence shown here is derived from an EMBL/GenBank/DDBJ whole genome shotgun (WGS) entry which is preliminary data.</text>
</comment>
<proteinExistence type="predicted"/>
<feature type="transmembrane region" description="Helical" evidence="1">
    <location>
        <begin position="211"/>
        <end position="229"/>
    </location>
</feature>
<keyword evidence="3" id="KW-1185">Reference proteome</keyword>
<protein>
    <submittedName>
        <fullName evidence="2">Uncharacterized protein</fullName>
    </submittedName>
</protein>
<gene>
    <name evidence="2" type="ORF">B0H66DRAFT_100888</name>
</gene>
<dbReference type="AlphaFoldDB" id="A0AAE0HSU8"/>
<dbReference type="EMBL" id="JAUEDM010000010">
    <property type="protein sequence ID" value="KAK3312014.1"/>
    <property type="molecule type" value="Genomic_DNA"/>
</dbReference>
<dbReference type="Proteomes" id="UP001283341">
    <property type="component" value="Unassembled WGS sequence"/>
</dbReference>
<sequence length="287" mass="30355">MYGGAYAQRVSGVINKEVIIRAGFFVNLIATFLFYVLPLVGCVSDSPGIPNIKIVTMERPGGNPSIGIGAFGMCVTVGPRLVCFDSTFNDVNEIMKILTEENGITDTNGLQELIDLAKKLQLHMSIPTLAVSGVLFFGAVAVWFLVGKRPKSRVTDMIVKAFFAVWGMSFAVALASATSTTLSLKLLDYFQTELGTIDPQIIVRSEHMVEVFQWLCVAFSCFFVGTAVIRQSTTIQQGLNNMSAGGGDPYGKGGYGGGGGYDDYGGGGGSYGGGGGYGGGRGGYDDY</sequence>
<evidence type="ECO:0000313" key="2">
    <source>
        <dbReference type="EMBL" id="KAK3312014.1"/>
    </source>
</evidence>
<organism evidence="2 3">
    <name type="scientific">Apodospora peruviana</name>
    <dbReference type="NCBI Taxonomy" id="516989"/>
    <lineage>
        <taxon>Eukaryota</taxon>
        <taxon>Fungi</taxon>
        <taxon>Dikarya</taxon>
        <taxon>Ascomycota</taxon>
        <taxon>Pezizomycotina</taxon>
        <taxon>Sordariomycetes</taxon>
        <taxon>Sordariomycetidae</taxon>
        <taxon>Sordariales</taxon>
        <taxon>Lasiosphaeriaceae</taxon>
        <taxon>Apodospora</taxon>
    </lineage>
</organism>
<evidence type="ECO:0000313" key="3">
    <source>
        <dbReference type="Proteomes" id="UP001283341"/>
    </source>
</evidence>